<evidence type="ECO:0000313" key="2">
    <source>
        <dbReference type="EMBL" id="KAJ7948648.1"/>
    </source>
</evidence>
<dbReference type="Pfam" id="PF22600">
    <property type="entry name" value="MTPAP-like_central"/>
    <property type="match status" value="1"/>
</dbReference>
<comment type="caution">
    <text evidence="2">The sequence shown here is derived from an EMBL/GenBank/DDBJ whole genome shotgun (WGS) entry which is preliminary data.</text>
</comment>
<dbReference type="PANTHER" id="PTHR23092:SF15">
    <property type="entry name" value="INACTIVE NON-CANONICAL POLY(A) RNA POLYMERASE PROTEIN TRF4-2-RELATED"/>
    <property type="match status" value="1"/>
</dbReference>
<name>A0AAD7KZF1_QUISA</name>
<dbReference type="GO" id="GO:1990817">
    <property type="term" value="F:poly(A) RNA polymerase activity"/>
    <property type="evidence" value="ECO:0007669"/>
    <property type="project" value="InterPro"/>
</dbReference>
<dbReference type="GO" id="GO:0031499">
    <property type="term" value="C:TRAMP complex"/>
    <property type="evidence" value="ECO:0007669"/>
    <property type="project" value="TreeGrafter"/>
</dbReference>
<keyword evidence="3" id="KW-1185">Reference proteome</keyword>
<evidence type="ECO:0000259" key="1">
    <source>
        <dbReference type="Pfam" id="PF22600"/>
    </source>
</evidence>
<dbReference type="GO" id="GO:0031123">
    <property type="term" value="P:RNA 3'-end processing"/>
    <property type="evidence" value="ECO:0007669"/>
    <property type="project" value="TreeGrafter"/>
</dbReference>
<accession>A0AAD7KZF1</accession>
<feature type="domain" description="Poly(A) RNA polymerase mitochondrial-like central palm" evidence="1">
    <location>
        <begin position="29"/>
        <end position="90"/>
    </location>
</feature>
<dbReference type="InterPro" id="IPR043519">
    <property type="entry name" value="NT_sf"/>
</dbReference>
<sequence length="98" mass="11089">MAPAAAAETKLENGWFRGYCKFKSPMLQLHKEIVDFCEFLSPTPEEQAARNTAVESVFRSYKTYMPHCKVQVFGSFRTGLYLPISDIDVIGKARVPII</sequence>
<dbReference type="SUPFAM" id="SSF81301">
    <property type="entry name" value="Nucleotidyltransferase"/>
    <property type="match status" value="1"/>
</dbReference>
<dbReference type="PANTHER" id="PTHR23092">
    <property type="entry name" value="POLY(A) RNA POLYMERASE"/>
    <property type="match status" value="1"/>
</dbReference>
<gene>
    <name evidence="2" type="ORF">O6P43_029098</name>
</gene>
<reference evidence="2" key="1">
    <citation type="journal article" date="2023" name="Science">
        <title>Elucidation of the pathway for biosynthesis of saponin adjuvants from the soapbark tree.</title>
        <authorList>
            <person name="Reed J."/>
            <person name="Orme A."/>
            <person name="El-Demerdash A."/>
            <person name="Owen C."/>
            <person name="Martin L.B.B."/>
            <person name="Misra R.C."/>
            <person name="Kikuchi S."/>
            <person name="Rejzek M."/>
            <person name="Martin A.C."/>
            <person name="Harkess A."/>
            <person name="Leebens-Mack J."/>
            <person name="Louveau T."/>
            <person name="Stephenson M.J."/>
            <person name="Osbourn A."/>
        </authorList>
    </citation>
    <scope>NUCLEOTIDE SEQUENCE</scope>
    <source>
        <strain evidence="2">S10</strain>
    </source>
</reference>
<dbReference type="GO" id="GO:0005730">
    <property type="term" value="C:nucleolus"/>
    <property type="evidence" value="ECO:0007669"/>
    <property type="project" value="TreeGrafter"/>
</dbReference>
<dbReference type="Proteomes" id="UP001163823">
    <property type="component" value="Chromosome 12"/>
</dbReference>
<dbReference type="InterPro" id="IPR054708">
    <property type="entry name" value="MTPAP-like_central"/>
</dbReference>
<organism evidence="2 3">
    <name type="scientific">Quillaja saponaria</name>
    <name type="common">Soap bark tree</name>
    <dbReference type="NCBI Taxonomy" id="32244"/>
    <lineage>
        <taxon>Eukaryota</taxon>
        <taxon>Viridiplantae</taxon>
        <taxon>Streptophyta</taxon>
        <taxon>Embryophyta</taxon>
        <taxon>Tracheophyta</taxon>
        <taxon>Spermatophyta</taxon>
        <taxon>Magnoliopsida</taxon>
        <taxon>eudicotyledons</taxon>
        <taxon>Gunneridae</taxon>
        <taxon>Pentapetalae</taxon>
        <taxon>rosids</taxon>
        <taxon>fabids</taxon>
        <taxon>Fabales</taxon>
        <taxon>Quillajaceae</taxon>
        <taxon>Quillaja</taxon>
    </lineage>
</organism>
<dbReference type="AlphaFoldDB" id="A0AAD7KZF1"/>
<protein>
    <submittedName>
        <fullName evidence="2">Non-canonical poly(A) RNA polymerase PAPD5</fullName>
    </submittedName>
</protein>
<dbReference type="InterPro" id="IPR045862">
    <property type="entry name" value="Trf4-like"/>
</dbReference>
<dbReference type="GO" id="GO:0003729">
    <property type="term" value="F:mRNA binding"/>
    <property type="evidence" value="ECO:0007669"/>
    <property type="project" value="TreeGrafter"/>
</dbReference>
<proteinExistence type="predicted"/>
<dbReference type="GO" id="GO:0043634">
    <property type="term" value="P:polyadenylation-dependent ncRNA catabolic process"/>
    <property type="evidence" value="ECO:0007669"/>
    <property type="project" value="TreeGrafter"/>
</dbReference>
<dbReference type="KEGG" id="qsa:O6P43_029098"/>
<dbReference type="EMBL" id="JARAOO010000012">
    <property type="protein sequence ID" value="KAJ7948648.1"/>
    <property type="molecule type" value="Genomic_DNA"/>
</dbReference>
<dbReference type="Gene3D" id="3.30.460.10">
    <property type="entry name" value="Beta Polymerase, domain 2"/>
    <property type="match status" value="1"/>
</dbReference>
<evidence type="ECO:0000313" key="3">
    <source>
        <dbReference type="Proteomes" id="UP001163823"/>
    </source>
</evidence>